<evidence type="ECO:0000256" key="3">
    <source>
        <dbReference type="ARBA" id="ARBA00023157"/>
    </source>
</evidence>
<dbReference type="KEGG" id="slom:PXH66_16610"/>
<protein>
    <submittedName>
        <fullName evidence="6">TlpA disulfide reductase family protein</fullName>
    </submittedName>
</protein>
<evidence type="ECO:0000313" key="6">
    <source>
        <dbReference type="EMBL" id="WED63961.1"/>
    </source>
</evidence>
<name>A0AAE9ZTG4_9BACT</name>
<keyword evidence="7" id="KW-1185">Reference proteome</keyword>
<dbReference type="SUPFAM" id="SSF52833">
    <property type="entry name" value="Thioredoxin-like"/>
    <property type="match status" value="1"/>
</dbReference>
<dbReference type="PANTHER" id="PTHR42852">
    <property type="entry name" value="THIOL:DISULFIDE INTERCHANGE PROTEIN DSBE"/>
    <property type="match status" value="1"/>
</dbReference>
<dbReference type="InterPro" id="IPR036249">
    <property type="entry name" value="Thioredoxin-like_sf"/>
</dbReference>
<dbReference type="InterPro" id="IPR000866">
    <property type="entry name" value="AhpC/TSA"/>
</dbReference>
<dbReference type="GO" id="GO:0030313">
    <property type="term" value="C:cell envelope"/>
    <property type="evidence" value="ECO:0007669"/>
    <property type="project" value="UniProtKB-SubCell"/>
</dbReference>
<keyword evidence="4" id="KW-0676">Redox-active center</keyword>
<dbReference type="InterPro" id="IPR050553">
    <property type="entry name" value="Thioredoxin_ResA/DsbE_sf"/>
</dbReference>
<dbReference type="AlphaFoldDB" id="A0AAE9ZTG4"/>
<dbReference type="GO" id="GO:0016491">
    <property type="term" value="F:oxidoreductase activity"/>
    <property type="evidence" value="ECO:0007669"/>
    <property type="project" value="InterPro"/>
</dbReference>
<dbReference type="Pfam" id="PF00578">
    <property type="entry name" value="AhpC-TSA"/>
    <property type="match status" value="1"/>
</dbReference>
<evidence type="ECO:0000259" key="5">
    <source>
        <dbReference type="PROSITE" id="PS51352"/>
    </source>
</evidence>
<dbReference type="GO" id="GO:0016209">
    <property type="term" value="F:antioxidant activity"/>
    <property type="evidence" value="ECO:0007669"/>
    <property type="project" value="InterPro"/>
</dbReference>
<gene>
    <name evidence="6" type="ORF">PXH66_16610</name>
</gene>
<evidence type="ECO:0000256" key="4">
    <source>
        <dbReference type="ARBA" id="ARBA00023284"/>
    </source>
</evidence>
<dbReference type="RefSeq" id="WP_330930666.1">
    <property type="nucleotide sequence ID" value="NZ_CP119075.1"/>
</dbReference>
<sequence>MRRLVPPFVSISILSLTVGCGQADSTAFADVSDKSAEELAATELPQLGEAPSWALRRLDGTELNSAELAGKIVVLDFWATWCGPCRQEIPGYVAMQRELEADGVVIVGVSLDQAGPSVVSDFAERFGINYPLVMGNQKIVGAFGGVEAIPTTFLIDRDGQVRYRKVGAMARSEFEPLVRSLL</sequence>
<evidence type="ECO:0000256" key="1">
    <source>
        <dbReference type="ARBA" id="ARBA00004196"/>
    </source>
</evidence>
<dbReference type="CDD" id="cd02966">
    <property type="entry name" value="TlpA_like_family"/>
    <property type="match status" value="1"/>
</dbReference>
<dbReference type="InterPro" id="IPR017937">
    <property type="entry name" value="Thioredoxin_CS"/>
</dbReference>
<comment type="subcellular location">
    <subcellularLocation>
        <location evidence="1">Cell envelope</location>
    </subcellularLocation>
</comment>
<dbReference type="Gene3D" id="3.40.30.10">
    <property type="entry name" value="Glutaredoxin"/>
    <property type="match status" value="1"/>
</dbReference>
<keyword evidence="2" id="KW-0201">Cytochrome c-type biogenesis</keyword>
<accession>A0AAE9ZTG4</accession>
<dbReference type="PANTHER" id="PTHR42852:SF6">
    <property type="entry name" value="THIOL:DISULFIDE INTERCHANGE PROTEIN DSBE"/>
    <property type="match status" value="1"/>
</dbReference>
<organism evidence="6 7">
    <name type="scientific">Synoicihabitans lomoniglobus</name>
    <dbReference type="NCBI Taxonomy" id="2909285"/>
    <lineage>
        <taxon>Bacteria</taxon>
        <taxon>Pseudomonadati</taxon>
        <taxon>Verrucomicrobiota</taxon>
        <taxon>Opitutia</taxon>
        <taxon>Opitutales</taxon>
        <taxon>Opitutaceae</taxon>
        <taxon>Synoicihabitans</taxon>
    </lineage>
</organism>
<evidence type="ECO:0000313" key="7">
    <source>
        <dbReference type="Proteomes" id="UP001218638"/>
    </source>
</evidence>
<dbReference type="PROSITE" id="PS00194">
    <property type="entry name" value="THIOREDOXIN_1"/>
    <property type="match status" value="1"/>
</dbReference>
<dbReference type="PROSITE" id="PS51352">
    <property type="entry name" value="THIOREDOXIN_2"/>
    <property type="match status" value="1"/>
</dbReference>
<feature type="domain" description="Thioredoxin" evidence="5">
    <location>
        <begin position="44"/>
        <end position="182"/>
    </location>
</feature>
<dbReference type="GO" id="GO:0017004">
    <property type="term" value="P:cytochrome complex assembly"/>
    <property type="evidence" value="ECO:0007669"/>
    <property type="project" value="UniProtKB-KW"/>
</dbReference>
<dbReference type="PROSITE" id="PS51257">
    <property type="entry name" value="PROKAR_LIPOPROTEIN"/>
    <property type="match status" value="1"/>
</dbReference>
<dbReference type="Proteomes" id="UP001218638">
    <property type="component" value="Chromosome"/>
</dbReference>
<dbReference type="EMBL" id="CP119075">
    <property type="protein sequence ID" value="WED63961.1"/>
    <property type="molecule type" value="Genomic_DNA"/>
</dbReference>
<dbReference type="InterPro" id="IPR013766">
    <property type="entry name" value="Thioredoxin_domain"/>
</dbReference>
<reference evidence="6" key="1">
    <citation type="submission" date="2023-03" db="EMBL/GenBank/DDBJ databases">
        <title>Lomoglobus Profundus gen. nov., sp. nov., a novel member of the phylum Verrucomicrobia, isolated from deep-marine sediment of South China Sea.</title>
        <authorList>
            <person name="Ahmad T."/>
            <person name="Ishaq S.E."/>
            <person name="Wang F."/>
        </authorList>
    </citation>
    <scope>NUCLEOTIDE SEQUENCE</scope>
    <source>
        <strain evidence="6">LMO-M01</strain>
    </source>
</reference>
<evidence type="ECO:0000256" key="2">
    <source>
        <dbReference type="ARBA" id="ARBA00022748"/>
    </source>
</evidence>
<keyword evidence="3" id="KW-1015">Disulfide bond</keyword>
<proteinExistence type="predicted"/>